<feature type="signal peptide" evidence="12">
    <location>
        <begin position="1"/>
        <end position="19"/>
    </location>
</feature>
<evidence type="ECO:0000256" key="7">
    <source>
        <dbReference type="ARBA" id="ARBA00023180"/>
    </source>
</evidence>
<keyword evidence="6 11" id="KW-1015">Disulfide bond</keyword>
<evidence type="ECO:0000256" key="10">
    <source>
        <dbReference type="PIRSR" id="PIRSR601929-2"/>
    </source>
</evidence>
<dbReference type="PRINTS" id="PR00325">
    <property type="entry name" value="GERMIN"/>
</dbReference>
<evidence type="ECO:0000256" key="3">
    <source>
        <dbReference type="ARBA" id="ARBA00022523"/>
    </source>
</evidence>
<dbReference type="AlphaFoldDB" id="A0A5N5L8G0"/>
<evidence type="ECO:0000256" key="9">
    <source>
        <dbReference type="PIRSR" id="PIRSR601929-1"/>
    </source>
</evidence>
<dbReference type="InterPro" id="IPR014710">
    <property type="entry name" value="RmlC-like_jellyroll"/>
</dbReference>
<dbReference type="InterPro" id="IPR006045">
    <property type="entry name" value="Cupin_1"/>
</dbReference>
<keyword evidence="15" id="KW-1185">Reference proteome</keyword>
<keyword evidence="7" id="KW-0325">Glycoprotein</keyword>
<evidence type="ECO:0000313" key="14">
    <source>
        <dbReference type="EMBL" id="KAB5539083.1"/>
    </source>
</evidence>
<keyword evidence="4" id="KW-0964">Secreted</keyword>
<keyword evidence="3" id="KW-0052">Apoplast</keyword>
<evidence type="ECO:0000256" key="8">
    <source>
        <dbReference type="ARBA" id="ARBA00023211"/>
    </source>
</evidence>
<comment type="similarity">
    <text evidence="2">Belongs to the germin family.</text>
</comment>
<feature type="domain" description="Cupin type-1" evidence="13">
    <location>
        <begin position="54"/>
        <end position="199"/>
    </location>
</feature>
<dbReference type="PROSITE" id="PS00725">
    <property type="entry name" value="GERMIN"/>
    <property type="match status" value="1"/>
</dbReference>
<keyword evidence="5 9" id="KW-0479">Metal-binding</keyword>
<dbReference type="GO" id="GO:0048046">
    <property type="term" value="C:apoplast"/>
    <property type="evidence" value="ECO:0007669"/>
    <property type="project" value="UniProtKB-SubCell"/>
</dbReference>
<evidence type="ECO:0000256" key="12">
    <source>
        <dbReference type="SAM" id="SignalP"/>
    </source>
</evidence>
<dbReference type="InterPro" id="IPR011051">
    <property type="entry name" value="RmlC_Cupin_sf"/>
</dbReference>
<protein>
    <recommendedName>
        <fullName evidence="13">Cupin type-1 domain-containing protein</fullName>
    </recommendedName>
</protein>
<evidence type="ECO:0000313" key="15">
    <source>
        <dbReference type="Proteomes" id="UP000326939"/>
    </source>
</evidence>
<evidence type="ECO:0000256" key="11">
    <source>
        <dbReference type="PIRSR" id="PIRSR601929-3"/>
    </source>
</evidence>
<sequence>MVLIVRILFACLFIGLVFSDPPPVQDYCVAVTDSETYIPCKNSSLVTIEDFMFYGLNATAEFNDEGQAIVSVNVNTFPGLRTQGVSLARADYAVGGVAVPHVHPRAAEVVWVLEGTFLSGFIDSQERVFSKVIQKGDVILIPRGLVHFHKNVGDIQGTILGFYDSENAGRSTFRDTIFGCEVKEEVLEKDLGLSAEDISKTLNKGIVAQYSSATVSCKCVVSPVVFQASCISRVKFGSLVFVSEFLVIRSIMVLPVNLNHPSSYVSRTVIKDMHDVGLKPRMIRTLLKEDVPDDKIPFDSPSKLSRIISCIHRTVEILRR</sequence>
<feature type="disulfide bond" evidence="11">
    <location>
        <begin position="28"/>
        <end position="40"/>
    </location>
</feature>
<evidence type="ECO:0000256" key="6">
    <source>
        <dbReference type="ARBA" id="ARBA00023157"/>
    </source>
</evidence>
<evidence type="ECO:0000256" key="1">
    <source>
        <dbReference type="ARBA" id="ARBA00004271"/>
    </source>
</evidence>
<feature type="binding site" evidence="9">
    <location>
        <position position="103"/>
    </location>
    <ligand>
        <name>oxalate</name>
        <dbReference type="ChEBI" id="CHEBI:30623"/>
    </ligand>
</feature>
<evidence type="ECO:0000256" key="4">
    <source>
        <dbReference type="ARBA" id="ARBA00022525"/>
    </source>
</evidence>
<dbReference type="GO" id="GO:0030145">
    <property type="term" value="F:manganese ion binding"/>
    <property type="evidence" value="ECO:0007669"/>
    <property type="project" value="InterPro"/>
</dbReference>
<dbReference type="SUPFAM" id="SSF51182">
    <property type="entry name" value="RmlC-like cupins"/>
    <property type="match status" value="1"/>
</dbReference>
<feature type="chain" id="PRO_5024458570" description="Cupin type-1 domain-containing protein" evidence="12">
    <location>
        <begin position="20"/>
        <end position="320"/>
    </location>
</feature>
<keyword evidence="8 9" id="KW-0464">Manganese</keyword>
<reference evidence="15" key="1">
    <citation type="journal article" date="2019" name="Gigascience">
        <title>De novo genome assembly of the endangered Acer yangbiense, a plant species with extremely small populations endemic to Yunnan Province, China.</title>
        <authorList>
            <person name="Yang J."/>
            <person name="Wariss H.M."/>
            <person name="Tao L."/>
            <person name="Zhang R."/>
            <person name="Yun Q."/>
            <person name="Hollingsworth P."/>
            <person name="Dao Z."/>
            <person name="Luo G."/>
            <person name="Guo H."/>
            <person name="Ma Y."/>
            <person name="Sun W."/>
        </authorList>
    </citation>
    <scope>NUCLEOTIDE SEQUENCE [LARGE SCALE GENOMIC DNA]</scope>
    <source>
        <strain evidence="15">cv. br00</strain>
    </source>
</reference>
<feature type="binding site" evidence="10">
    <location>
        <position position="103"/>
    </location>
    <ligand>
        <name>Mn(2+)</name>
        <dbReference type="ChEBI" id="CHEBI:29035"/>
    </ligand>
</feature>
<evidence type="ECO:0000256" key="2">
    <source>
        <dbReference type="ARBA" id="ARBA00007456"/>
    </source>
</evidence>
<comment type="subcellular location">
    <subcellularLocation>
        <location evidence="1">Secreted</location>
        <location evidence="1">Extracellular space</location>
        <location evidence="1">Apoplast</location>
    </subcellularLocation>
</comment>
<dbReference type="Pfam" id="PF00190">
    <property type="entry name" value="Cupin_1"/>
    <property type="match status" value="1"/>
</dbReference>
<comment type="caution">
    <text evidence="14">The sequence shown here is derived from an EMBL/GenBank/DDBJ whole genome shotgun (WGS) entry which is preliminary data.</text>
</comment>
<feature type="binding site" evidence="10">
    <location>
        <position position="147"/>
    </location>
    <ligand>
        <name>Mn(2+)</name>
        <dbReference type="ChEBI" id="CHEBI:29035"/>
    </ligand>
</feature>
<dbReference type="EMBL" id="VDCV01000010">
    <property type="protein sequence ID" value="KAB5539083.1"/>
    <property type="molecule type" value="Genomic_DNA"/>
</dbReference>
<dbReference type="InterPro" id="IPR019780">
    <property type="entry name" value="Germin_Mn-BS"/>
</dbReference>
<gene>
    <name evidence="14" type="ORF">DKX38_016616</name>
</gene>
<name>A0A5N5L8G0_9ROSI</name>
<organism evidence="14 15">
    <name type="scientific">Salix brachista</name>
    <dbReference type="NCBI Taxonomy" id="2182728"/>
    <lineage>
        <taxon>Eukaryota</taxon>
        <taxon>Viridiplantae</taxon>
        <taxon>Streptophyta</taxon>
        <taxon>Embryophyta</taxon>
        <taxon>Tracheophyta</taxon>
        <taxon>Spermatophyta</taxon>
        <taxon>Magnoliopsida</taxon>
        <taxon>eudicotyledons</taxon>
        <taxon>Gunneridae</taxon>
        <taxon>Pentapetalae</taxon>
        <taxon>rosids</taxon>
        <taxon>fabids</taxon>
        <taxon>Malpighiales</taxon>
        <taxon>Salicaceae</taxon>
        <taxon>Saliceae</taxon>
        <taxon>Salix</taxon>
    </lineage>
</organism>
<dbReference type="PANTHER" id="PTHR31238">
    <property type="entry name" value="GERMIN-LIKE PROTEIN SUBFAMILY 3 MEMBER 3"/>
    <property type="match status" value="1"/>
</dbReference>
<dbReference type="SMART" id="SM00835">
    <property type="entry name" value="Cupin_1"/>
    <property type="match status" value="1"/>
</dbReference>
<accession>A0A5N5L8G0</accession>
<feature type="binding site" evidence="10">
    <location>
        <position position="108"/>
    </location>
    <ligand>
        <name>Mn(2+)</name>
        <dbReference type="ChEBI" id="CHEBI:29035"/>
    </ligand>
</feature>
<feature type="binding site" evidence="10">
    <location>
        <position position="101"/>
    </location>
    <ligand>
        <name>Mn(2+)</name>
        <dbReference type="ChEBI" id="CHEBI:29035"/>
    </ligand>
</feature>
<dbReference type="CDD" id="cd02241">
    <property type="entry name" value="cupin_OxOx"/>
    <property type="match status" value="1"/>
</dbReference>
<evidence type="ECO:0000259" key="13">
    <source>
        <dbReference type="SMART" id="SM00835"/>
    </source>
</evidence>
<evidence type="ECO:0000256" key="5">
    <source>
        <dbReference type="ARBA" id="ARBA00022723"/>
    </source>
</evidence>
<dbReference type="Gene3D" id="2.60.120.10">
    <property type="entry name" value="Jelly Rolls"/>
    <property type="match status" value="1"/>
</dbReference>
<keyword evidence="12" id="KW-0732">Signal</keyword>
<dbReference type="InterPro" id="IPR001929">
    <property type="entry name" value="Germin"/>
</dbReference>
<feature type="binding site" evidence="9">
    <location>
        <position position="108"/>
    </location>
    <ligand>
        <name>oxalate</name>
        <dbReference type="ChEBI" id="CHEBI:30623"/>
    </ligand>
</feature>
<proteinExistence type="inferred from homology"/>
<dbReference type="Proteomes" id="UP000326939">
    <property type="component" value="Chromosome 10"/>
</dbReference>